<dbReference type="Pfam" id="PF09759">
    <property type="entry name" value="Atx10homo_assoc"/>
    <property type="match status" value="1"/>
</dbReference>
<dbReference type="GO" id="GO:0005829">
    <property type="term" value="C:cytosol"/>
    <property type="evidence" value="ECO:0007669"/>
    <property type="project" value="TreeGrafter"/>
</dbReference>
<dbReference type="VEuPathDB" id="AmoebaDB:NfTy_085680"/>
<dbReference type="VEuPathDB" id="AmoebaDB:FDP41_004841"/>
<keyword evidence="2" id="KW-0131">Cell cycle</keyword>
<dbReference type="AlphaFoldDB" id="A0A6A5BMK6"/>
<feature type="domain" description="Ataxin-10" evidence="4">
    <location>
        <begin position="402"/>
        <end position="501"/>
    </location>
</feature>
<evidence type="ECO:0000256" key="2">
    <source>
        <dbReference type="ARBA" id="ARBA00023306"/>
    </source>
</evidence>
<evidence type="ECO:0000259" key="4">
    <source>
        <dbReference type="Pfam" id="PF09759"/>
    </source>
</evidence>
<name>A0A6A5BMK6_NAEFO</name>
<dbReference type="PANTHER" id="PTHR13255">
    <property type="entry name" value="ATAXIN-10"/>
    <property type="match status" value="1"/>
</dbReference>
<feature type="compositionally biased region" description="Low complexity" evidence="3">
    <location>
        <begin position="506"/>
        <end position="525"/>
    </location>
</feature>
<evidence type="ECO:0000256" key="1">
    <source>
        <dbReference type="ARBA" id="ARBA00022618"/>
    </source>
</evidence>
<comment type="caution">
    <text evidence="5">The sequence shown here is derived from an EMBL/GenBank/DDBJ whole genome shotgun (WGS) entry which is preliminary data.</text>
</comment>
<dbReference type="OrthoDB" id="379794at2759"/>
<keyword evidence="1" id="KW-0132">Cell division</keyword>
<reference evidence="5 6" key="1">
    <citation type="journal article" date="2019" name="Sci. Rep.">
        <title>Nanopore sequencing improves the draft genome of the human pathogenic amoeba Naegleria fowleri.</title>
        <authorList>
            <person name="Liechti N."/>
            <person name="Schurch N."/>
            <person name="Bruggmann R."/>
            <person name="Wittwer M."/>
        </authorList>
    </citation>
    <scope>NUCLEOTIDE SEQUENCE [LARGE SCALE GENOMIC DNA]</scope>
    <source>
        <strain evidence="5 6">ATCC 30894</strain>
    </source>
</reference>
<dbReference type="EMBL" id="VFQX01000041">
    <property type="protein sequence ID" value="KAF0976166.1"/>
    <property type="molecule type" value="Genomic_DNA"/>
</dbReference>
<keyword evidence="6" id="KW-1185">Reference proteome</keyword>
<dbReference type="GeneID" id="68112059"/>
<dbReference type="InterPro" id="IPR011989">
    <property type="entry name" value="ARM-like"/>
</dbReference>
<dbReference type="InterPro" id="IPR019156">
    <property type="entry name" value="Ataxin-10_domain"/>
</dbReference>
<dbReference type="RefSeq" id="XP_044560879.1">
    <property type="nucleotide sequence ID" value="XM_044708300.1"/>
</dbReference>
<sequence>MLNKTSRPSEHSTTKINLSDEVVNLFGKDLHAYAAESGVMEQQQNTSYSKCHESPSSLKEFQEQIIDIGTKWRNGCVNNEEFQNKLRDGGILMYCLLILKSYFEHDEEWEEYASRKTVLILLQVLANAMTANKPIQIYLYEICDHVFVREILPKALTKGKNMTNIACMSIYNSIAKGNLQIEGEIFTNKQLMIDLLDYLYETKQTKEWIFLIYKKYFLSKAYMTEIDEPFFFEEEDHFLHLIDTVNENNTLLNLLEIMDQFCSEETQAAEPARASETYKHLLMFCVKLIGHFENKFHPSTENTLHMFTFTQFECLFVCLECLASLSGLINLSKEKSQYVDLRKECTRWCLTLLSLSCVNKEIKQEENFVFTEIFNQTGLLVMTRENDDRNVDSDEDQMFMGYKTLLVRSLANLTYATREIQDYIREEQGIPLVLSCCAFQDPNPFLREWGVFCVRNLCENNEENVKFISGVKLESLDESTEELLAKQGFKATIENGKIKLQKIIVPQESSSQESESNTSSCPSNSATKENNQ</sequence>
<dbReference type="GO" id="GO:0051301">
    <property type="term" value="P:cell division"/>
    <property type="evidence" value="ECO:0007669"/>
    <property type="project" value="UniProtKB-KW"/>
</dbReference>
<dbReference type="VEuPathDB" id="AmoebaDB:NF0127680"/>
<evidence type="ECO:0000256" key="3">
    <source>
        <dbReference type="SAM" id="MobiDB-lite"/>
    </source>
</evidence>
<dbReference type="Proteomes" id="UP000444721">
    <property type="component" value="Unassembled WGS sequence"/>
</dbReference>
<accession>A0A6A5BMK6</accession>
<dbReference type="InterPro" id="IPR051374">
    <property type="entry name" value="Ataxin-10/CTR86_families"/>
</dbReference>
<evidence type="ECO:0000313" key="5">
    <source>
        <dbReference type="EMBL" id="KAF0976166.1"/>
    </source>
</evidence>
<dbReference type="SUPFAM" id="SSF48371">
    <property type="entry name" value="ARM repeat"/>
    <property type="match status" value="1"/>
</dbReference>
<dbReference type="PANTHER" id="PTHR13255:SF0">
    <property type="entry name" value="ATAXIN-10"/>
    <property type="match status" value="1"/>
</dbReference>
<proteinExistence type="predicted"/>
<protein>
    <recommendedName>
        <fullName evidence="4">Ataxin-10 domain-containing protein</fullName>
    </recommendedName>
</protein>
<organism evidence="5 6">
    <name type="scientific">Naegleria fowleri</name>
    <name type="common">Brain eating amoeba</name>
    <dbReference type="NCBI Taxonomy" id="5763"/>
    <lineage>
        <taxon>Eukaryota</taxon>
        <taxon>Discoba</taxon>
        <taxon>Heterolobosea</taxon>
        <taxon>Tetramitia</taxon>
        <taxon>Eutetramitia</taxon>
        <taxon>Vahlkampfiidae</taxon>
        <taxon>Naegleria</taxon>
    </lineage>
</organism>
<feature type="region of interest" description="Disordered" evidence="3">
    <location>
        <begin position="506"/>
        <end position="532"/>
    </location>
</feature>
<dbReference type="InterPro" id="IPR016024">
    <property type="entry name" value="ARM-type_fold"/>
</dbReference>
<evidence type="ECO:0000313" key="6">
    <source>
        <dbReference type="Proteomes" id="UP000444721"/>
    </source>
</evidence>
<dbReference type="OMA" id="REWGVFC"/>
<dbReference type="Gene3D" id="1.25.10.10">
    <property type="entry name" value="Leucine-rich Repeat Variant"/>
    <property type="match status" value="1"/>
</dbReference>
<gene>
    <name evidence="5" type="ORF">FDP41_004841</name>
</gene>